<feature type="region of interest" description="Disordered" evidence="1">
    <location>
        <begin position="1"/>
        <end position="51"/>
    </location>
</feature>
<feature type="transmembrane region" description="Helical" evidence="2">
    <location>
        <begin position="255"/>
        <end position="277"/>
    </location>
</feature>
<keyword evidence="4" id="KW-1185">Reference proteome</keyword>
<keyword evidence="2" id="KW-1133">Transmembrane helix</keyword>
<dbReference type="Pfam" id="PF12811">
    <property type="entry name" value="BaxI_1"/>
    <property type="match status" value="1"/>
</dbReference>
<organism evidence="3 4">
    <name type="scientific">Galactobacter caseinivorans</name>
    <dbReference type="NCBI Taxonomy" id="2676123"/>
    <lineage>
        <taxon>Bacteria</taxon>
        <taxon>Bacillati</taxon>
        <taxon>Actinomycetota</taxon>
        <taxon>Actinomycetes</taxon>
        <taxon>Micrococcales</taxon>
        <taxon>Micrococcaceae</taxon>
        <taxon>Galactobacter</taxon>
    </lineage>
</organism>
<dbReference type="PANTHER" id="PTHR41282:SF1">
    <property type="entry name" value="CONSERVED TRANSMEMBRANE PROTEIN-RELATED"/>
    <property type="match status" value="1"/>
</dbReference>
<reference evidence="3 4" key="1">
    <citation type="submission" date="2018-07" db="EMBL/GenBank/DDBJ databases">
        <title>Arthrobacter sp. nov., isolated from raw cow's milk with high bacterial count.</title>
        <authorList>
            <person name="Hahne J."/>
            <person name="Isele D."/>
            <person name="Lipski A."/>
        </authorList>
    </citation>
    <scope>NUCLEOTIDE SEQUENCE [LARGE SCALE GENOMIC DNA]</scope>
    <source>
        <strain evidence="3 4">JZ R-183</strain>
    </source>
</reference>
<evidence type="ECO:0000313" key="3">
    <source>
        <dbReference type="EMBL" id="RKW70604.1"/>
    </source>
</evidence>
<keyword evidence="2" id="KW-0812">Transmembrane</keyword>
<name>A0A496PJD0_9MICC</name>
<dbReference type="Proteomes" id="UP000273119">
    <property type="component" value="Unassembled WGS sequence"/>
</dbReference>
<dbReference type="PANTHER" id="PTHR41282">
    <property type="entry name" value="CONSERVED TRANSMEMBRANE PROTEIN-RELATED"/>
    <property type="match status" value="1"/>
</dbReference>
<feature type="transmembrane region" description="Helical" evidence="2">
    <location>
        <begin position="149"/>
        <end position="171"/>
    </location>
</feature>
<dbReference type="AlphaFoldDB" id="A0A496PJD0"/>
<evidence type="ECO:0000256" key="1">
    <source>
        <dbReference type="SAM" id="MobiDB-lite"/>
    </source>
</evidence>
<dbReference type="EMBL" id="QQXL01000003">
    <property type="protein sequence ID" value="RKW70604.1"/>
    <property type="molecule type" value="Genomic_DNA"/>
</dbReference>
<feature type="transmembrane region" description="Helical" evidence="2">
    <location>
        <begin position="95"/>
        <end position="113"/>
    </location>
</feature>
<evidence type="ECO:0000313" key="4">
    <source>
        <dbReference type="Proteomes" id="UP000273119"/>
    </source>
</evidence>
<feature type="transmembrane region" description="Helical" evidence="2">
    <location>
        <begin position="215"/>
        <end position="234"/>
    </location>
</feature>
<protein>
    <recommendedName>
        <fullName evidence="5">Bax inhibitor-1/YccA family protein</fullName>
    </recommendedName>
</protein>
<proteinExistence type="predicted"/>
<comment type="caution">
    <text evidence="3">The sequence shown here is derived from an EMBL/GenBank/DDBJ whole genome shotgun (WGS) entry which is preliminary data.</text>
</comment>
<feature type="transmembrane region" description="Helical" evidence="2">
    <location>
        <begin position="183"/>
        <end position="209"/>
    </location>
</feature>
<accession>A0A496PJD0</accession>
<evidence type="ECO:0000256" key="2">
    <source>
        <dbReference type="SAM" id="Phobius"/>
    </source>
</evidence>
<evidence type="ECO:0008006" key="5">
    <source>
        <dbReference type="Google" id="ProtNLM"/>
    </source>
</evidence>
<dbReference type="InterPro" id="IPR010539">
    <property type="entry name" value="BaxI_1-like"/>
</dbReference>
<gene>
    <name evidence="3" type="ORF">DWQ67_05630</name>
</gene>
<feature type="transmembrane region" description="Helical" evidence="2">
    <location>
        <begin position="61"/>
        <end position="83"/>
    </location>
</feature>
<keyword evidence="2" id="KW-0472">Membrane</keyword>
<dbReference type="PIRSF" id="PIRSF009160">
    <property type="entry name" value="UCP009160"/>
    <property type="match status" value="1"/>
</dbReference>
<feature type="transmembrane region" description="Helical" evidence="2">
    <location>
        <begin position="125"/>
        <end position="143"/>
    </location>
</feature>
<sequence length="283" mass="30449">MAKGSNPVFKSASFQDQLRRGNAANAFPTPSPESLDQMYSQPPKPPQTGDRMGVNDVLNKMLIMIAGLLVGGFVGWQLLAVVARNAALNGGSMTTVWLVVGAAGIAALVIALVNQMRREVSPTLSVIYAVVEGFLLGAISAMFELIYPGIVIQAVLGTSIIFALCLFLFRSGKFRTTPKMRRVVFAAAWGIVIFSLVNMLISMVSGGAFNFRTGWIGLVIGVISIAIGAFFLVTDFEDIQTAMQAGAPKSFAWRCAFGLTLSLVWIYVEMIRVIAIIRSMVSN</sequence>
<dbReference type="RefSeq" id="WP_121484628.1">
    <property type="nucleotide sequence ID" value="NZ_QQXL01000003.1"/>
</dbReference>